<dbReference type="OrthoDB" id="5857966at2759"/>
<evidence type="ECO:0008006" key="4">
    <source>
        <dbReference type="Google" id="ProtNLM"/>
    </source>
</evidence>
<proteinExistence type="predicted"/>
<dbReference type="EMBL" id="JABFAD010000012">
    <property type="protein sequence ID" value="MBA0814202.1"/>
    <property type="molecule type" value="Genomic_DNA"/>
</dbReference>
<dbReference type="AlphaFoldDB" id="A0A7J9HWH0"/>
<dbReference type="InterPro" id="IPR051343">
    <property type="entry name" value="G-type_lectin_kinases/EP1-like"/>
</dbReference>
<organism evidence="2 3">
    <name type="scientific">Gossypium harknessii</name>
    <dbReference type="NCBI Taxonomy" id="34285"/>
    <lineage>
        <taxon>Eukaryota</taxon>
        <taxon>Viridiplantae</taxon>
        <taxon>Streptophyta</taxon>
        <taxon>Embryophyta</taxon>
        <taxon>Tracheophyta</taxon>
        <taxon>Spermatophyta</taxon>
        <taxon>Magnoliopsida</taxon>
        <taxon>eudicotyledons</taxon>
        <taxon>Gunneridae</taxon>
        <taxon>Pentapetalae</taxon>
        <taxon>rosids</taxon>
        <taxon>malvids</taxon>
        <taxon>Malvales</taxon>
        <taxon>Malvaceae</taxon>
        <taxon>Malvoideae</taxon>
        <taxon>Gossypium</taxon>
    </lineage>
</organism>
<evidence type="ECO:0000313" key="2">
    <source>
        <dbReference type="EMBL" id="MBA0814202.1"/>
    </source>
</evidence>
<gene>
    <name evidence="2" type="ORF">Gohar_020044</name>
</gene>
<keyword evidence="3" id="KW-1185">Reference proteome</keyword>
<keyword evidence="1" id="KW-0732">Signal</keyword>
<accession>A0A7J9HWH0</accession>
<dbReference type="PANTHER" id="PTHR47976:SF49">
    <property type="entry name" value="RECEPTOR-LIKE SERINE_THREONINE-PROTEIN KINASE"/>
    <property type="match status" value="1"/>
</dbReference>
<evidence type="ECO:0000256" key="1">
    <source>
        <dbReference type="ARBA" id="ARBA00022729"/>
    </source>
</evidence>
<sequence length="48" mass="5500">MKMVERFVKVGLWCIQDDPNLRPLMKNVIFMLEGTMTIPVPPSPSLLL</sequence>
<dbReference type="PANTHER" id="PTHR47976">
    <property type="entry name" value="G-TYPE LECTIN S-RECEPTOR-LIKE SERINE/THREONINE-PROTEIN KINASE SD2-5"/>
    <property type="match status" value="1"/>
</dbReference>
<protein>
    <recommendedName>
        <fullName evidence="4">S-locus receptor kinase C-terminal domain-containing protein</fullName>
    </recommendedName>
</protein>
<comment type="caution">
    <text evidence="2">The sequence shown here is derived from an EMBL/GenBank/DDBJ whole genome shotgun (WGS) entry which is preliminary data.</text>
</comment>
<dbReference type="Proteomes" id="UP000593560">
    <property type="component" value="Unassembled WGS sequence"/>
</dbReference>
<evidence type="ECO:0000313" key="3">
    <source>
        <dbReference type="Proteomes" id="UP000593560"/>
    </source>
</evidence>
<name>A0A7J9HWH0_9ROSI</name>
<reference evidence="2 3" key="1">
    <citation type="journal article" date="2019" name="Genome Biol. Evol.">
        <title>Insights into the evolution of the New World diploid cottons (Gossypium, subgenus Houzingenia) based on genome sequencing.</title>
        <authorList>
            <person name="Grover C.E."/>
            <person name="Arick M.A. 2nd"/>
            <person name="Thrash A."/>
            <person name="Conover J.L."/>
            <person name="Sanders W.S."/>
            <person name="Peterson D.G."/>
            <person name="Frelichowski J.E."/>
            <person name="Scheffler J.A."/>
            <person name="Scheffler B.E."/>
            <person name="Wendel J.F."/>
        </authorList>
    </citation>
    <scope>NUCLEOTIDE SEQUENCE [LARGE SCALE GENOMIC DNA]</scope>
    <source>
        <strain evidence="2">0</strain>
        <tissue evidence="2">Leaf</tissue>
    </source>
</reference>